<dbReference type="RefSeq" id="WP_090750295.1">
    <property type="nucleotide sequence ID" value="NZ_FOBW01000025.1"/>
</dbReference>
<protein>
    <submittedName>
        <fullName evidence="1">Uncharacterized protein</fullName>
    </submittedName>
</protein>
<sequence>MEKFYLKPKEVTGTTRFSFDFDLSAKMFFSLINEFKDEYNQDIKNINQVMRDKSIKLVNEEKLKSLEITKRYISFYPPINEDGELELIKKRVYKIVSRRASVYDNTSKENLELSICSLISGELRTSASLLYYSLHKFFNGKMYHYFNDVLKIDDNDVSVKELGHFTSAIYYKFISENSLNTAINRENYRDNLCINKSGTVDPFKILNYICDFDNDLMDEILPYVLFLSKNLFDLHALNEQTLEYCLKKVESFRELKKEEQTQELQVEAAIADALAKYIEEDTPKKKVKYLIIVLTLRLYWLRQTADYDFDFEVKTSTREMSFLLASTRAVFLRLNNEKKQKGERLSEKEDQEELIEDSVSGELDVNLDFYQTRATFPKEIKSKTNYHTFLSAVHLDYNFDKDLIINILNLTDRVTNEGNLFVYKNENPASKPLNIFINDDGRWTVWLTNESKDNLLISTDIVSNFKEFIHMLKKNFKIFTDNVYEPILISSLPIYSESYKQINSSTLFNMGQSLLNRVNKIKMETVEKIADYFRIPFGPNFIVIGDFTLIVNVLYFPQHSSIFYPWTRSGMEKVKKGDLNEGFLTIVVSDEEENELADRREYYKYMAYKAFITEDTEELNADILFVHPVEFDNFLEGNNTDSKVYSSLVNQLNSICYNKITEGITTAEIKEILEKCIEKYNTESFPYATLGAWYLRNEKHDLSVSLEKGKEYYELALNVEKEYKDSKYLLDMQLKYYYEVALYHFKRTKDMKLAKEYIEYAESVVNGSPNQDLMYSYEIEDLKKKIISLNEVAVAKEGEIIN</sequence>
<organism evidence="1 2">
    <name type="scientific">Mesobacillus persicus</name>
    <dbReference type="NCBI Taxonomy" id="930146"/>
    <lineage>
        <taxon>Bacteria</taxon>
        <taxon>Bacillati</taxon>
        <taxon>Bacillota</taxon>
        <taxon>Bacilli</taxon>
        <taxon>Bacillales</taxon>
        <taxon>Bacillaceae</taxon>
        <taxon>Mesobacillus</taxon>
    </lineage>
</organism>
<reference evidence="2" key="1">
    <citation type="submission" date="2016-10" db="EMBL/GenBank/DDBJ databases">
        <authorList>
            <person name="Varghese N."/>
            <person name="Submissions S."/>
        </authorList>
    </citation>
    <scope>NUCLEOTIDE SEQUENCE [LARGE SCALE GENOMIC DNA]</scope>
    <source>
        <strain evidence="2">B48,IBRC-M 10115,DSM 25386,CECT 8001</strain>
    </source>
</reference>
<dbReference type="AlphaFoldDB" id="A0A1H8K9M3"/>
<evidence type="ECO:0000313" key="1">
    <source>
        <dbReference type="EMBL" id="SEN89196.1"/>
    </source>
</evidence>
<gene>
    <name evidence="1" type="ORF">SAMN05192533_12530</name>
</gene>
<dbReference type="OrthoDB" id="2988224at2"/>
<proteinExistence type="predicted"/>
<dbReference type="Proteomes" id="UP000198553">
    <property type="component" value="Unassembled WGS sequence"/>
</dbReference>
<dbReference type="EMBL" id="FOBW01000025">
    <property type="protein sequence ID" value="SEN89196.1"/>
    <property type="molecule type" value="Genomic_DNA"/>
</dbReference>
<keyword evidence="2" id="KW-1185">Reference proteome</keyword>
<accession>A0A1H8K9M3</accession>
<name>A0A1H8K9M3_9BACI</name>
<evidence type="ECO:0000313" key="2">
    <source>
        <dbReference type="Proteomes" id="UP000198553"/>
    </source>
</evidence>